<evidence type="ECO:0000313" key="5">
    <source>
        <dbReference type="Proteomes" id="UP000324748"/>
    </source>
</evidence>
<evidence type="ECO:0000313" key="4">
    <source>
        <dbReference type="EMBL" id="KAA1136636.1"/>
    </source>
</evidence>
<keyword evidence="2" id="KW-0732">Signal</keyword>
<comment type="caution">
    <text evidence="4">The sequence shown here is derived from an EMBL/GenBank/DDBJ whole genome shotgun (WGS) entry which is preliminary data.</text>
</comment>
<sequence length="122" mass="13087">MNTLSTCLIILSVFGFSHAADIQNPKGYTIRNGQFSADTQEGTTVQCAACRLFNASGCHPLNNVQAPRTSQLCTKSYIFTGPSSGRCYTDQDSYLCDKGHTEKRSPGQMPGCQGCGAEDPPL</sequence>
<feature type="region of interest" description="Disordered" evidence="1">
    <location>
        <begin position="99"/>
        <end position="122"/>
    </location>
</feature>
<dbReference type="Proteomes" id="UP000325313">
    <property type="component" value="Unassembled WGS sequence"/>
</dbReference>
<dbReference type="AlphaFoldDB" id="A0A5B0SES6"/>
<dbReference type="Proteomes" id="UP000324748">
    <property type="component" value="Unassembled WGS sequence"/>
</dbReference>
<gene>
    <name evidence="3" type="ORF">PGT21_017284</name>
    <name evidence="4" type="ORF">PGTUg99_036586</name>
</gene>
<proteinExistence type="predicted"/>
<protein>
    <recommendedName>
        <fullName evidence="7">Secreted protein</fullName>
    </recommendedName>
</protein>
<feature type="chain" id="PRO_5036138331" description="Secreted protein" evidence="2">
    <location>
        <begin position="20"/>
        <end position="122"/>
    </location>
</feature>
<dbReference type="EMBL" id="VDEP01000035">
    <property type="protein sequence ID" value="KAA1136636.1"/>
    <property type="molecule type" value="Genomic_DNA"/>
</dbReference>
<reference evidence="5 6" key="1">
    <citation type="submission" date="2019-05" db="EMBL/GenBank/DDBJ databases">
        <title>Emergence of the Ug99 lineage of the wheat stem rust pathogen through somatic hybridization.</title>
        <authorList>
            <person name="Li F."/>
            <person name="Upadhyaya N.M."/>
            <person name="Sperschneider J."/>
            <person name="Matny O."/>
            <person name="Nguyen-Phuc H."/>
            <person name="Mago R."/>
            <person name="Raley C."/>
            <person name="Miller M.E."/>
            <person name="Silverstein K.A.T."/>
            <person name="Henningsen E."/>
            <person name="Hirsch C.D."/>
            <person name="Visser B."/>
            <person name="Pretorius Z.A."/>
            <person name="Steffenson B.J."/>
            <person name="Schwessinger B."/>
            <person name="Dodds P.N."/>
            <person name="Figueroa M."/>
        </authorList>
    </citation>
    <scope>NUCLEOTIDE SEQUENCE [LARGE SCALE GENOMIC DNA]</scope>
    <source>
        <strain evidence="3">21-0</strain>
        <strain evidence="4 6">Ug99</strain>
    </source>
</reference>
<accession>A0A5B0SES6</accession>
<evidence type="ECO:0000256" key="2">
    <source>
        <dbReference type="SAM" id="SignalP"/>
    </source>
</evidence>
<keyword evidence="5" id="KW-1185">Reference proteome</keyword>
<evidence type="ECO:0008006" key="7">
    <source>
        <dbReference type="Google" id="ProtNLM"/>
    </source>
</evidence>
<evidence type="ECO:0000256" key="1">
    <source>
        <dbReference type="SAM" id="MobiDB-lite"/>
    </source>
</evidence>
<dbReference type="OrthoDB" id="2507902at2759"/>
<evidence type="ECO:0000313" key="3">
    <source>
        <dbReference type="EMBL" id="KAA1101346.1"/>
    </source>
</evidence>
<dbReference type="EMBL" id="VSWC01000053">
    <property type="protein sequence ID" value="KAA1101346.1"/>
    <property type="molecule type" value="Genomic_DNA"/>
</dbReference>
<organism evidence="4 6">
    <name type="scientific">Puccinia graminis f. sp. tritici</name>
    <dbReference type="NCBI Taxonomy" id="56615"/>
    <lineage>
        <taxon>Eukaryota</taxon>
        <taxon>Fungi</taxon>
        <taxon>Dikarya</taxon>
        <taxon>Basidiomycota</taxon>
        <taxon>Pucciniomycotina</taxon>
        <taxon>Pucciniomycetes</taxon>
        <taxon>Pucciniales</taxon>
        <taxon>Pucciniaceae</taxon>
        <taxon>Puccinia</taxon>
    </lineage>
</organism>
<name>A0A5B0SES6_PUCGR</name>
<feature type="signal peptide" evidence="2">
    <location>
        <begin position="1"/>
        <end position="19"/>
    </location>
</feature>
<evidence type="ECO:0000313" key="6">
    <source>
        <dbReference type="Proteomes" id="UP000325313"/>
    </source>
</evidence>